<protein>
    <submittedName>
        <fullName evidence="2">Uncharacterized protein</fullName>
    </submittedName>
</protein>
<sequence length="307" mass="33388">MPACGPVNAATLQHQKQWSHSTSTMRARRSAALVECCCNDTIRELYRTRSHTAAMLGSCVVTSPRTCFELLQVRPIPRSNIEDFNPAGFSAYALMRETSSKRVDPSTLVAAPENASSKAESPGSSKTLGVGIDDNASDAGTHDTSSHAPASPHLVAPVAPAPEIEIPTSSESAAPVVEQPASAQHLVRDPADQGVVSDDALLQAARDRKERRRQRQDRLQMLLACIVLAALNDHQHLDVALAEIKIWMLHQHAALGTMRPNQRPNLLFRTEFVSVACTRHGVCGMLKIQADLLVARQHQERHEVNAS</sequence>
<keyword evidence="3" id="KW-1185">Reference proteome</keyword>
<dbReference type="EMBL" id="JAFCMP010000011">
    <property type="protein sequence ID" value="KAG5192077.1"/>
    <property type="molecule type" value="Genomic_DNA"/>
</dbReference>
<proteinExistence type="predicted"/>
<evidence type="ECO:0000313" key="2">
    <source>
        <dbReference type="EMBL" id="KAG5192077.1"/>
    </source>
</evidence>
<name>A0A835ZCW6_9STRA</name>
<comment type="caution">
    <text evidence="2">The sequence shown here is derived from an EMBL/GenBank/DDBJ whole genome shotgun (WGS) entry which is preliminary data.</text>
</comment>
<reference evidence="2" key="1">
    <citation type="submission" date="2021-02" db="EMBL/GenBank/DDBJ databases">
        <title>First Annotated Genome of the Yellow-green Alga Tribonema minus.</title>
        <authorList>
            <person name="Mahan K.M."/>
        </authorList>
    </citation>
    <scope>NUCLEOTIDE SEQUENCE</scope>
    <source>
        <strain evidence="2">UTEX B ZZ1240</strain>
    </source>
</reference>
<evidence type="ECO:0000313" key="3">
    <source>
        <dbReference type="Proteomes" id="UP000664859"/>
    </source>
</evidence>
<feature type="region of interest" description="Disordered" evidence="1">
    <location>
        <begin position="102"/>
        <end position="154"/>
    </location>
</feature>
<feature type="compositionally biased region" description="Polar residues" evidence="1">
    <location>
        <begin position="114"/>
        <end position="127"/>
    </location>
</feature>
<accession>A0A835ZCW6</accession>
<organism evidence="2 3">
    <name type="scientific">Tribonema minus</name>
    <dbReference type="NCBI Taxonomy" id="303371"/>
    <lineage>
        <taxon>Eukaryota</taxon>
        <taxon>Sar</taxon>
        <taxon>Stramenopiles</taxon>
        <taxon>Ochrophyta</taxon>
        <taxon>PX clade</taxon>
        <taxon>Xanthophyceae</taxon>
        <taxon>Tribonematales</taxon>
        <taxon>Tribonemataceae</taxon>
        <taxon>Tribonema</taxon>
    </lineage>
</organism>
<gene>
    <name evidence="2" type="ORF">JKP88DRAFT_266361</name>
</gene>
<dbReference type="Proteomes" id="UP000664859">
    <property type="component" value="Unassembled WGS sequence"/>
</dbReference>
<evidence type="ECO:0000256" key="1">
    <source>
        <dbReference type="SAM" id="MobiDB-lite"/>
    </source>
</evidence>
<feature type="region of interest" description="Disordered" evidence="1">
    <location>
        <begin position="169"/>
        <end position="192"/>
    </location>
</feature>
<dbReference type="AlphaFoldDB" id="A0A835ZCW6"/>